<organism evidence="1 2">
    <name type="scientific">Bifidobacterium asteroides DSM 20089</name>
    <dbReference type="NCBI Taxonomy" id="1437594"/>
    <lineage>
        <taxon>Bacteria</taxon>
        <taxon>Bacillati</taxon>
        <taxon>Actinomycetota</taxon>
        <taxon>Actinomycetes</taxon>
        <taxon>Bifidobacteriales</taxon>
        <taxon>Bifidobacteriaceae</taxon>
        <taxon>Bifidobacterium</taxon>
    </lineage>
</organism>
<sequence>MTRLSGDAPGGDRVRRFPQTDAFHVHLQASRIELTFFTTLDKLTFVMTAQLPNVDSFRFKD</sequence>
<dbReference type="EMBL" id="CP017696">
    <property type="protein sequence ID" value="ATO40778.1"/>
    <property type="molecule type" value="Genomic_DNA"/>
</dbReference>
<accession>A0AAD0EUY7</accession>
<protein>
    <submittedName>
        <fullName evidence="1">Uncharacterized protein</fullName>
    </submittedName>
</protein>
<evidence type="ECO:0000313" key="2">
    <source>
        <dbReference type="Proteomes" id="UP000224056"/>
    </source>
</evidence>
<dbReference type="AlphaFoldDB" id="A0AAD0EUY7"/>
<name>A0AAD0EUY7_9BIFI</name>
<dbReference type="Proteomes" id="UP000224056">
    <property type="component" value="Chromosome"/>
</dbReference>
<proteinExistence type="predicted"/>
<evidence type="ECO:0000313" key="1">
    <source>
        <dbReference type="EMBL" id="ATO40778.1"/>
    </source>
</evidence>
<gene>
    <name evidence="1" type="ORF">BA20089_00195</name>
</gene>
<reference evidence="1 2" key="1">
    <citation type="submission" date="2016-10" db="EMBL/GenBank/DDBJ databases">
        <title>The whole genome sequencing and assembly of B. asteroides DSM 20089 strain.</title>
        <authorList>
            <person name="Lee Y.-J."/>
            <person name="Park M.-K."/>
            <person name="Yi H."/>
            <person name="Bahn Y.-S."/>
            <person name="Kim J.F."/>
            <person name="Lee D.-W."/>
        </authorList>
    </citation>
    <scope>NUCLEOTIDE SEQUENCE [LARGE SCALE GENOMIC DNA]</scope>
    <source>
        <strain evidence="1 2">DSM 20089</strain>
    </source>
</reference>